<keyword evidence="2" id="KW-1185">Reference proteome</keyword>
<gene>
    <name evidence="1" type="ORF">D3273_07795</name>
</gene>
<proteinExistence type="predicted"/>
<dbReference type="Proteomes" id="UP000290759">
    <property type="component" value="Unassembled WGS sequence"/>
</dbReference>
<dbReference type="PANTHER" id="PTHR36931:SF1">
    <property type="entry name" value="UPF0153 PROTEIN YEIW"/>
    <property type="match status" value="1"/>
</dbReference>
<comment type="caution">
    <text evidence="1">The sequence shown here is derived from an EMBL/GenBank/DDBJ whole genome shotgun (WGS) entry which is preliminary data.</text>
</comment>
<accession>A0A4Q2UCW2</accession>
<name>A0A4Q2UCW2_9HYPH</name>
<dbReference type="InterPro" id="IPR052572">
    <property type="entry name" value="UPF0153_domain"/>
</dbReference>
<protein>
    <recommendedName>
        <fullName evidence="3">YkgJ family cysteine cluster protein</fullName>
    </recommendedName>
</protein>
<dbReference type="AlphaFoldDB" id="A0A4Q2UCW2"/>
<dbReference type="PANTHER" id="PTHR36931">
    <property type="entry name" value="UPF0153 PROTEIN YEIW"/>
    <property type="match status" value="1"/>
</dbReference>
<evidence type="ECO:0000313" key="1">
    <source>
        <dbReference type="EMBL" id="RYC32685.1"/>
    </source>
</evidence>
<sequence>MVPGRSCDTCTVCCKAFAIPEVDKGPGQWCRHVVQARGCGIHEARPQTCRLFFCHWMRNGALGPEWRPDRAKFVMYTEMEGRRLVVAPDVGAPTSWRRAPYHAQMKRWAALGAPKNHQLLVFNGDRAIAVLPDRDVELGLVRVGDRIVYRMAGNRIEVDHLRPA</sequence>
<reference evidence="1 2" key="2">
    <citation type="submission" date="2019-02" db="EMBL/GenBank/DDBJ databases">
        <title>'Lichenibacterium ramalinii' gen. nov. sp. nov., 'Lichenibacterium minor' gen. nov. sp. nov.</title>
        <authorList>
            <person name="Pankratov T."/>
        </authorList>
    </citation>
    <scope>NUCLEOTIDE SEQUENCE [LARGE SCALE GENOMIC DNA]</scope>
    <source>
        <strain evidence="1 2">RmlP026</strain>
    </source>
</reference>
<dbReference type="EMBL" id="QYBB01000006">
    <property type="protein sequence ID" value="RYC32685.1"/>
    <property type="molecule type" value="Genomic_DNA"/>
</dbReference>
<organism evidence="1 2">
    <name type="scientific">Lichenibacterium minor</name>
    <dbReference type="NCBI Taxonomy" id="2316528"/>
    <lineage>
        <taxon>Bacteria</taxon>
        <taxon>Pseudomonadati</taxon>
        <taxon>Pseudomonadota</taxon>
        <taxon>Alphaproteobacteria</taxon>
        <taxon>Hyphomicrobiales</taxon>
        <taxon>Lichenihabitantaceae</taxon>
        <taxon>Lichenibacterium</taxon>
    </lineage>
</organism>
<evidence type="ECO:0000313" key="2">
    <source>
        <dbReference type="Proteomes" id="UP000290759"/>
    </source>
</evidence>
<evidence type="ECO:0008006" key="3">
    <source>
        <dbReference type="Google" id="ProtNLM"/>
    </source>
</evidence>
<dbReference type="OrthoDB" id="7202843at2"/>
<reference evidence="1 2" key="1">
    <citation type="submission" date="2018-12" db="EMBL/GenBank/DDBJ databases">
        <authorList>
            <person name="Grouzdev D.S."/>
            <person name="Krutkina M.S."/>
        </authorList>
    </citation>
    <scope>NUCLEOTIDE SEQUENCE [LARGE SCALE GENOMIC DNA]</scope>
    <source>
        <strain evidence="1 2">RmlP026</strain>
    </source>
</reference>